<dbReference type="PANTHER" id="PTHR36452:SF1">
    <property type="entry name" value="DUF2461 DOMAIN-CONTAINING PROTEIN"/>
    <property type="match status" value="1"/>
</dbReference>
<dbReference type="Proteomes" id="UP000238322">
    <property type="component" value="Unassembled WGS sequence"/>
</dbReference>
<dbReference type="EMBL" id="PUHY01000014">
    <property type="protein sequence ID" value="PQO30355.1"/>
    <property type="molecule type" value="Genomic_DNA"/>
</dbReference>
<dbReference type="PIRSF" id="PIRSF028451">
    <property type="entry name" value="UCP028451"/>
    <property type="match status" value="1"/>
</dbReference>
<dbReference type="Pfam" id="PF09365">
    <property type="entry name" value="DUF2461"/>
    <property type="match status" value="1"/>
</dbReference>
<dbReference type="AlphaFoldDB" id="A0A2S8FDW5"/>
<accession>A0A2S8FDW5</accession>
<dbReference type="InterPro" id="IPR015996">
    <property type="entry name" value="UCP028451"/>
</dbReference>
<evidence type="ECO:0000313" key="1">
    <source>
        <dbReference type="EMBL" id="PQO30355.1"/>
    </source>
</evidence>
<gene>
    <name evidence="1" type="ORF">C5Y83_23605</name>
</gene>
<proteinExistence type="predicted"/>
<dbReference type="PANTHER" id="PTHR36452">
    <property type="entry name" value="CHROMOSOME 12, WHOLE GENOME SHOTGUN SEQUENCE"/>
    <property type="match status" value="1"/>
</dbReference>
<comment type="caution">
    <text evidence="1">The sequence shown here is derived from an EMBL/GenBank/DDBJ whole genome shotgun (WGS) entry which is preliminary data.</text>
</comment>
<dbReference type="NCBIfam" id="TIGR02453">
    <property type="entry name" value="TIGR02453 family protein"/>
    <property type="match status" value="1"/>
</dbReference>
<protein>
    <recommendedName>
        <fullName evidence="3">TIGR02453 family protein</fullName>
    </recommendedName>
</protein>
<reference evidence="1 2" key="1">
    <citation type="submission" date="2018-02" db="EMBL/GenBank/DDBJ databases">
        <title>Comparative genomes isolates from brazilian mangrove.</title>
        <authorList>
            <person name="Araujo J.E."/>
            <person name="Taketani R.G."/>
            <person name="Silva M.C.P."/>
            <person name="Loureco M.V."/>
            <person name="Andreote F.D."/>
        </authorList>
    </citation>
    <scope>NUCLEOTIDE SEQUENCE [LARGE SCALE GENOMIC DNA]</scope>
    <source>
        <strain evidence="1 2">Hex-1 MGV</strain>
    </source>
</reference>
<evidence type="ECO:0008006" key="3">
    <source>
        <dbReference type="Google" id="ProtNLM"/>
    </source>
</evidence>
<sequence length="247" mass="28427">MKTLVSRLPCSASDSSYSINTMTKFGFAKRSFQLLEELHDNNNREWFQPHKQEIRELLQDPFADLLEVTSRKLKNARRPMSGSKQTMFRMNRDVRFSKDKRPYSEHVSGLLTPSGFKKDDTALLYAHLAADGGFIAAGFYQLETRVLNFFRDRILEDAKQFRTITKKLLKSGYEFAQFEPLKSMPRGYSQYSDHEHAPYLKLKSLVVTQNQTPNVWIDGTIVNQLVKLHKASTPLLEFGLDAIRAGL</sequence>
<dbReference type="InterPro" id="IPR012808">
    <property type="entry name" value="CHP02453"/>
</dbReference>
<organism evidence="1 2">
    <name type="scientific">Blastopirellula marina</name>
    <dbReference type="NCBI Taxonomy" id="124"/>
    <lineage>
        <taxon>Bacteria</taxon>
        <taxon>Pseudomonadati</taxon>
        <taxon>Planctomycetota</taxon>
        <taxon>Planctomycetia</taxon>
        <taxon>Pirellulales</taxon>
        <taxon>Pirellulaceae</taxon>
        <taxon>Blastopirellula</taxon>
    </lineage>
</organism>
<name>A0A2S8FDW5_9BACT</name>
<evidence type="ECO:0000313" key="2">
    <source>
        <dbReference type="Proteomes" id="UP000238322"/>
    </source>
</evidence>